<feature type="domain" description="N-acetyltransferase" evidence="1">
    <location>
        <begin position="12"/>
        <end position="172"/>
    </location>
</feature>
<reference evidence="2 3" key="1">
    <citation type="submission" date="2022-10" db="EMBL/GenBank/DDBJ databases">
        <title>Complete genome sequence of Exiguobacterium profundum TSS-3 isolated from an extremely saline-alkaline spring located in Ixtapa, Chiapas-Mexico.</title>
        <authorList>
            <person name="Rincon-Rosales R."/>
            <person name="Rogel M.A."/>
            <person name="Rincon-Molina C.I."/>
            <person name="Guerrero G."/>
            <person name="Manzano-Gomez L.A."/>
            <person name="Lopez-Lopez A."/>
            <person name="Rincon Molina F.A."/>
            <person name="Martinez-Romero E."/>
        </authorList>
    </citation>
    <scope>NUCLEOTIDE SEQUENCE [LARGE SCALE GENOMIC DNA]</scope>
    <source>
        <strain evidence="2 3">TSS-3</strain>
    </source>
</reference>
<gene>
    <name evidence="2" type="ORF">OE059_13815</name>
</gene>
<organism evidence="2 3">
    <name type="scientific">Exiguobacterium profundum</name>
    <dbReference type="NCBI Taxonomy" id="307643"/>
    <lineage>
        <taxon>Bacteria</taxon>
        <taxon>Bacillati</taxon>
        <taxon>Bacillota</taxon>
        <taxon>Bacilli</taxon>
        <taxon>Bacillales</taxon>
        <taxon>Bacillales Family XII. Incertae Sedis</taxon>
        <taxon>Exiguobacterium</taxon>
    </lineage>
</organism>
<dbReference type="SUPFAM" id="SSF55729">
    <property type="entry name" value="Acyl-CoA N-acyltransferases (Nat)"/>
    <property type="match status" value="1"/>
</dbReference>
<evidence type="ECO:0000313" key="2">
    <source>
        <dbReference type="EMBL" id="WED56776.1"/>
    </source>
</evidence>
<dbReference type="Pfam" id="PF00583">
    <property type="entry name" value="Acetyltransf_1"/>
    <property type="match status" value="1"/>
</dbReference>
<dbReference type="RefSeq" id="WP_275060633.1">
    <property type="nucleotide sequence ID" value="NZ_CP109617.1"/>
</dbReference>
<dbReference type="PROSITE" id="PS51186">
    <property type="entry name" value="GNAT"/>
    <property type="match status" value="1"/>
</dbReference>
<dbReference type="InterPro" id="IPR000182">
    <property type="entry name" value="GNAT_dom"/>
</dbReference>
<dbReference type="CDD" id="cd04301">
    <property type="entry name" value="NAT_SF"/>
    <property type="match status" value="1"/>
</dbReference>
<name>A0ABY8B6H8_9BACL</name>
<protein>
    <submittedName>
        <fullName evidence="2">GNAT family N-acetyltransferase</fullName>
    </submittedName>
</protein>
<dbReference type="Proteomes" id="UP001219957">
    <property type="component" value="Chromosome"/>
</dbReference>
<keyword evidence="3" id="KW-1185">Reference proteome</keyword>
<sequence length="179" mass="20860">MSLVPLKTASGDIVDTFNRWNNDPEIVHLIRPSRSKEELTAHYEMTVDDLEERLLTHDIFLIYADDHLVGEMNVMYDPPHLYRQEPGTAWLGFVIGESVGRGKGVGTEALRLLEEQLRAKQTPRMELGVFAFNHAAHRLYTKCGYQEIGRIEHFTYWDGQFWSDIRMEKRLDEKPFHAK</sequence>
<dbReference type="InterPro" id="IPR016181">
    <property type="entry name" value="Acyl_CoA_acyltransferase"/>
</dbReference>
<dbReference type="PANTHER" id="PTHR43415">
    <property type="entry name" value="SPERMIDINE N(1)-ACETYLTRANSFERASE"/>
    <property type="match status" value="1"/>
</dbReference>
<dbReference type="Gene3D" id="3.40.630.30">
    <property type="match status" value="1"/>
</dbReference>
<evidence type="ECO:0000313" key="3">
    <source>
        <dbReference type="Proteomes" id="UP001219957"/>
    </source>
</evidence>
<proteinExistence type="predicted"/>
<accession>A0ABY8B6H8</accession>
<evidence type="ECO:0000259" key="1">
    <source>
        <dbReference type="PROSITE" id="PS51186"/>
    </source>
</evidence>
<dbReference type="PANTHER" id="PTHR43415:SF3">
    <property type="entry name" value="GNAT-FAMILY ACETYLTRANSFERASE"/>
    <property type="match status" value="1"/>
</dbReference>
<dbReference type="EMBL" id="CP109617">
    <property type="protein sequence ID" value="WED56776.1"/>
    <property type="molecule type" value="Genomic_DNA"/>
</dbReference>